<dbReference type="AlphaFoldDB" id="A0A222WHB0"/>
<dbReference type="KEGG" id="pkb:B4V02_03325"/>
<gene>
    <name evidence="2" type="ORF">B4V02_03325</name>
</gene>
<keyword evidence="3" id="KW-1185">Reference proteome</keyword>
<protein>
    <recommendedName>
        <fullName evidence="1">Right handed beta helix domain-containing protein</fullName>
    </recommendedName>
</protein>
<reference evidence="2 3" key="1">
    <citation type="submission" date="2017-03" db="EMBL/GenBank/DDBJ databases">
        <title>Complete genome sequence of Paenibacillus Kribbensis producing bioflocculants.</title>
        <authorList>
            <person name="Lee H.-G."/>
            <person name="Oh H.-M."/>
        </authorList>
    </citation>
    <scope>NUCLEOTIDE SEQUENCE [LARGE SCALE GENOMIC DNA]</scope>
    <source>
        <strain evidence="2 3">AM49</strain>
    </source>
</reference>
<dbReference type="RefSeq" id="WP_094153726.1">
    <property type="nucleotide sequence ID" value="NZ_CP020028.1"/>
</dbReference>
<evidence type="ECO:0000313" key="2">
    <source>
        <dbReference type="EMBL" id="ASR45797.1"/>
    </source>
</evidence>
<sequence>MMLGNLKFSHSMMSLKIRMVHKILIGAIVVGIGSIVGMSVGASASAPVLPNQFHIHDVNVSANATDATIQAAINCASAAGGGTVTLEKGSYSIKKPIYLKSNVTIAGAGKGNTVLQIDANLGANGALTSNNSNPAENIIIKNLTVDGVAATEPDKASSHDKITNYGILLDGSSYVNDKVLFDNIEIKNTNMGLHIKGSSNVTVQNSEFHDNGGSIDYWHNVYLRRVTNVLIQNCDIYKSNSGNGINISYSDHVTVDSSKIYDNYFRGVRVAVGSYVDVTNNEVHGNKTGDGIIYNSEESGVTNFRIINNTVSNNGGYGIFINVACSDGEVASNVIYLRALLQNVSIIYWRYTTSK</sequence>
<dbReference type="Gene3D" id="2.160.20.10">
    <property type="entry name" value="Single-stranded right-handed beta-helix, Pectin lyase-like"/>
    <property type="match status" value="1"/>
</dbReference>
<dbReference type="SMART" id="SM00710">
    <property type="entry name" value="PbH1"/>
    <property type="match status" value="7"/>
</dbReference>
<dbReference type="EMBL" id="CP020028">
    <property type="protein sequence ID" value="ASR45797.1"/>
    <property type="molecule type" value="Genomic_DNA"/>
</dbReference>
<dbReference type="Pfam" id="PF13229">
    <property type="entry name" value="Beta_helix"/>
    <property type="match status" value="1"/>
</dbReference>
<dbReference type="InterPro" id="IPR012334">
    <property type="entry name" value="Pectin_lyas_fold"/>
</dbReference>
<name>A0A222WHB0_9BACL</name>
<dbReference type="SUPFAM" id="SSF51126">
    <property type="entry name" value="Pectin lyase-like"/>
    <property type="match status" value="1"/>
</dbReference>
<accession>A0A222WHB0</accession>
<dbReference type="OrthoDB" id="2572381at2"/>
<proteinExistence type="predicted"/>
<feature type="domain" description="Right handed beta helix" evidence="1">
    <location>
        <begin position="133"/>
        <end position="303"/>
    </location>
</feature>
<dbReference type="InterPro" id="IPR011050">
    <property type="entry name" value="Pectin_lyase_fold/virulence"/>
</dbReference>
<evidence type="ECO:0000259" key="1">
    <source>
        <dbReference type="Pfam" id="PF13229"/>
    </source>
</evidence>
<dbReference type="Proteomes" id="UP000214666">
    <property type="component" value="Chromosome"/>
</dbReference>
<organism evidence="2 3">
    <name type="scientific">Paenibacillus kribbensis</name>
    <dbReference type="NCBI Taxonomy" id="172713"/>
    <lineage>
        <taxon>Bacteria</taxon>
        <taxon>Bacillati</taxon>
        <taxon>Bacillota</taxon>
        <taxon>Bacilli</taxon>
        <taxon>Bacillales</taxon>
        <taxon>Paenibacillaceae</taxon>
        <taxon>Paenibacillus</taxon>
    </lineage>
</organism>
<dbReference type="InterPro" id="IPR006626">
    <property type="entry name" value="PbH1"/>
</dbReference>
<dbReference type="InterPro" id="IPR039448">
    <property type="entry name" value="Beta_helix"/>
</dbReference>
<evidence type="ECO:0000313" key="3">
    <source>
        <dbReference type="Proteomes" id="UP000214666"/>
    </source>
</evidence>